<dbReference type="InterPro" id="IPR039261">
    <property type="entry name" value="FNR_nucleotide-bd"/>
</dbReference>
<dbReference type="SUPFAM" id="SSF63380">
    <property type="entry name" value="Riboflavin synthase domain-like"/>
    <property type="match status" value="1"/>
</dbReference>
<keyword evidence="3" id="KW-0274">FAD</keyword>
<dbReference type="Pfam" id="PF00175">
    <property type="entry name" value="NAD_binding_1"/>
    <property type="match status" value="1"/>
</dbReference>
<dbReference type="Pfam" id="PF00970">
    <property type="entry name" value="FAD_binding_6"/>
    <property type="match status" value="1"/>
</dbReference>
<dbReference type="InterPro" id="IPR009737">
    <property type="entry name" value="Aim32/Apd1-like"/>
</dbReference>
<dbReference type="CDD" id="cd03062">
    <property type="entry name" value="TRX_Fd_Sucrase"/>
    <property type="match status" value="1"/>
</dbReference>
<dbReference type="AlphaFoldDB" id="A0AAN6RTF6"/>
<dbReference type="EMBL" id="MU855575">
    <property type="protein sequence ID" value="KAK3901491.1"/>
    <property type="molecule type" value="Genomic_DNA"/>
</dbReference>
<dbReference type="PRINTS" id="PR00406">
    <property type="entry name" value="CYTB5RDTASE"/>
</dbReference>
<dbReference type="Pfam" id="PF06999">
    <property type="entry name" value="Suc_Fer-like"/>
    <property type="match status" value="1"/>
</dbReference>
<evidence type="ECO:0000256" key="1">
    <source>
        <dbReference type="ARBA" id="ARBA00001974"/>
    </source>
</evidence>
<reference evidence="7" key="2">
    <citation type="submission" date="2023-05" db="EMBL/GenBank/DDBJ databases">
        <authorList>
            <consortium name="Lawrence Berkeley National Laboratory"/>
            <person name="Steindorff A."/>
            <person name="Hensen N."/>
            <person name="Bonometti L."/>
            <person name="Westerberg I."/>
            <person name="Brannstrom I.O."/>
            <person name="Guillou S."/>
            <person name="Cros-Aarteil S."/>
            <person name="Calhoun S."/>
            <person name="Haridas S."/>
            <person name="Kuo A."/>
            <person name="Mondo S."/>
            <person name="Pangilinan J."/>
            <person name="Riley R."/>
            <person name="Labutti K."/>
            <person name="Andreopoulos B."/>
            <person name="Lipzen A."/>
            <person name="Chen C."/>
            <person name="Yanf M."/>
            <person name="Daum C."/>
            <person name="Ng V."/>
            <person name="Clum A."/>
            <person name="Ohm R."/>
            <person name="Martin F."/>
            <person name="Silar P."/>
            <person name="Natvig D."/>
            <person name="Lalanne C."/>
            <person name="Gautier V."/>
            <person name="Ament-Velasquez S.L."/>
            <person name="Kruys A."/>
            <person name="Hutchinson M.I."/>
            <person name="Powell A.J."/>
            <person name="Barry K."/>
            <person name="Miller A.N."/>
            <person name="Grigoriev I.V."/>
            <person name="Debuchy R."/>
            <person name="Gladieux P."/>
            <person name="Thoren M.H."/>
            <person name="Johannesson H."/>
        </authorList>
    </citation>
    <scope>NUCLEOTIDE SEQUENCE</scope>
    <source>
        <strain evidence="7">CBS 103.79</strain>
    </source>
</reference>
<dbReference type="Proteomes" id="UP001303889">
    <property type="component" value="Unassembled WGS sequence"/>
</dbReference>
<keyword evidence="8" id="KW-1185">Reference proteome</keyword>
<dbReference type="PANTHER" id="PTHR31902:SF7">
    <property type="entry name" value="ALTERED INHERITANCE OF MITOCHONDRIA PROTEIN 32"/>
    <property type="match status" value="1"/>
</dbReference>
<dbReference type="CDD" id="cd06183">
    <property type="entry name" value="cyt_b5_reduct_like"/>
    <property type="match status" value="1"/>
</dbReference>
<evidence type="ECO:0000313" key="8">
    <source>
        <dbReference type="Proteomes" id="UP001303889"/>
    </source>
</evidence>
<evidence type="ECO:0000256" key="4">
    <source>
        <dbReference type="ARBA" id="ARBA00038208"/>
    </source>
</evidence>
<sequence>MIVRRLLAQTCARSALTIPRRALATTPPVKPPPPFPTTPTCPAPTCACAPTPELPEGLEIDRAAPLNGAISSYAQHVLVCTGKDDWPSRIEEDNAGDNLAADLRELVGPRGKFSDPFHHTSILNASFPSSPPPKRRPELQTSSVYLLPQFKYVPFLPRVSFESAEALVRGYLQPDRLHPMHDGLSPIHRDRLLRKPAYRGLLWGVKDVKEVVVLVCGHGGRDRRCGVFGPMLRDEFEKRLPGMGVEVLRGPVEVEGEEGEAVEGTASGREYAARVGLISHIGGHKFAGNVIIYLPPGLKTQDGGEHPLAGHGIWYGRVEPRHVEGIVGETVLRGRVIEELFRGGIKQDGEILRFTRGKLKLRWLFIALLLCAAPPLLIMAYEDDRPLNPDTFAPFTVTDRLPVSPTAFVLTLEPATVRKRLSWYGGSMPPDESVGHAWDHGLWVLEVKQPEMQVAREYTPLPPTSIGDGRGSRLYVRKVDGGNVSGYLSKLGVGSPIQLRGPRTSFDLRGRLGLGRDGKVVFLAGGTGIAPALQAAKRLLDGDEGIELEVVWANRKRVDTFALGMPEHEGVVELLEGYKAKYPDRFSYSCTHLITSDDRDPPATSLTVRKPCECYDAHGSPVRGGKNLLMVSGPEGFVARYAGVKVWGGGKEMQGPVGGVLGELEKKYPRLGEEWLVLKL</sequence>
<gene>
    <name evidence="7" type="ORF">C8A05DRAFT_44860</name>
</gene>
<dbReference type="PANTHER" id="PTHR31902">
    <property type="entry name" value="ACTIN PATCHES DISTAL PROTEIN 1"/>
    <property type="match status" value="1"/>
</dbReference>
<dbReference type="SUPFAM" id="SSF52833">
    <property type="entry name" value="Thioredoxin-like"/>
    <property type="match status" value="1"/>
</dbReference>
<reference evidence="7" key="1">
    <citation type="journal article" date="2023" name="Mol. Phylogenet. Evol.">
        <title>Genome-scale phylogeny and comparative genomics of the fungal order Sordariales.</title>
        <authorList>
            <person name="Hensen N."/>
            <person name="Bonometti L."/>
            <person name="Westerberg I."/>
            <person name="Brannstrom I.O."/>
            <person name="Guillou S."/>
            <person name="Cros-Aarteil S."/>
            <person name="Calhoun S."/>
            <person name="Haridas S."/>
            <person name="Kuo A."/>
            <person name="Mondo S."/>
            <person name="Pangilinan J."/>
            <person name="Riley R."/>
            <person name="LaButti K."/>
            <person name="Andreopoulos B."/>
            <person name="Lipzen A."/>
            <person name="Chen C."/>
            <person name="Yan M."/>
            <person name="Daum C."/>
            <person name="Ng V."/>
            <person name="Clum A."/>
            <person name="Steindorff A."/>
            <person name="Ohm R.A."/>
            <person name="Martin F."/>
            <person name="Silar P."/>
            <person name="Natvig D.O."/>
            <person name="Lalanne C."/>
            <person name="Gautier V."/>
            <person name="Ament-Velasquez S.L."/>
            <person name="Kruys A."/>
            <person name="Hutchinson M.I."/>
            <person name="Powell A.J."/>
            <person name="Barry K."/>
            <person name="Miller A.N."/>
            <person name="Grigoriev I.V."/>
            <person name="Debuchy R."/>
            <person name="Gladieux P."/>
            <person name="Hiltunen Thoren M."/>
            <person name="Johannesson H."/>
        </authorList>
    </citation>
    <scope>NUCLEOTIDE SEQUENCE</scope>
    <source>
        <strain evidence="7">CBS 103.79</strain>
    </source>
</reference>
<accession>A0AAN6RTF6</accession>
<comment type="caution">
    <text evidence="7">The sequence shown here is derived from an EMBL/GenBank/DDBJ whole genome shotgun (WGS) entry which is preliminary data.</text>
</comment>
<evidence type="ECO:0000259" key="6">
    <source>
        <dbReference type="PROSITE" id="PS51384"/>
    </source>
</evidence>
<feature type="domain" description="FAD-binding FR-type" evidence="6">
    <location>
        <begin position="390"/>
        <end position="509"/>
    </location>
</feature>
<dbReference type="Gene3D" id="3.40.30.10">
    <property type="entry name" value="Glutaredoxin"/>
    <property type="match status" value="1"/>
</dbReference>
<name>A0AAN6RTF6_9PEZI</name>
<protein>
    <recommendedName>
        <fullName evidence="5">Altered inheritance of mitochondria protein 32</fullName>
    </recommendedName>
</protein>
<evidence type="ECO:0000256" key="2">
    <source>
        <dbReference type="ARBA" id="ARBA00022630"/>
    </source>
</evidence>
<dbReference type="Gene3D" id="2.40.30.10">
    <property type="entry name" value="Translation factors"/>
    <property type="match status" value="1"/>
</dbReference>
<dbReference type="InterPro" id="IPR036249">
    <property type="entry name" value="Thioredoxin-like_sf"/>
</dbReference>
<evidence type="ECO:0000313" key="7">
    <source>
        <dbReference type="EMBL" id="KAK3901491.1"/>
    </source>
</evidence>
<dbReference type="PROSITE" id="PS51384">
    <property type="entry name" value="FAD_FR"/>
    <property type="match status" value="1"/>
</dbReference>
<dbReference type="Gene3D" id="3.40.50.80">
    <property type="entry name" value="Nucleotide-binding domain of ferredoxin-NADP reductase (FNR) module"/>
    <property type="match status" value="1"/>
</dbReference>
<keyword evidence="2" id="KW-0285">Flavoprotein</keyword>
<dbReference type="InterPro" id="IPR008333">
    <property type="entry name" value="Cbr1-like_FAD-bd_dom"/>
</dbReference>
<proteinExistence type="inferred from homology"/>
<dbReference type="InterPro" id="IPR017938">
    <property type="entry name" value="Riboflavin_synthase-like_b-brl"/>
</dbReference>
<evidence type="ECO:0000256" key="5">
    <source>
        <dbReference type="ARBA" id="ARBA00040895"/>
    </source>
</evidence>
<dbReference type="GO" id="GO:0016491">
    <property type="term" value="F:oxidoreductase activity"/>
    <property type="evidence" value="ECO:0007669"/>
    <property type="project" value="InterPro"/>
</dbReference>
<dbReference type="InterPro" id="IPR017927">
    <property type="entry name" value="FAD-bd_FR_type"/>
</dbReference>
<evidence type="ECO:0000256" key="3">
    <source>
        <dbReference type="ARBA" id="ARBA00022827"/>
    </source>
</evidence>
<organism evidence="7 8">
    <name type="scientific">Staphylotrichum tortipilum</name>
    <dbReference type="NCBI Taxonomy" id="2831512"/>
    <lineage>
        <taxon>Eukaryota</taxon>
        <taxon>Fungi</taxon>
        <taxon>Dikarya</taxon>
        <taxon>Ascomycota</taxon>
        <taxon>Pezizomycotina</taxon>
        <taxon>Sordariomycetes</taxon>
        <taxon>Sordariomycetidae</taxon>
        <taxon>Sordariales</taxon>
        <taxon>Chaetomiaceae</taxon>
        <taxon>Staphylotrichum</taxon>
    </lineage>
</organism>
<comment type="similarity">
    <text evidence="4">Belongs to the AIM32 family.</text>
</comment>
<dbReference type="SUPFAM" id="SSF52343">
    <property type="entry name" value="Ferredoxin reductase-like, C-terminal NADP-linked domain"/>
    <property type="match status" value="1"/>
</dbReference>
<dbReference type="InterPro" id="IPR001433">
    <property type="entry name" value="OxRdtase_FAD/NAD-bd"/>
</dbReference>
<comment type="cofactor">
    <cofactor evidence="1">
        <name>FAD</name>
        <dbReference type="ChEBI" id="CHEBI:57692"/>
    </cofactor>
</comment>